<gene>
    <name evidence="2" type="ORF">DP939_27850</name>
</gene>
<evidence type="ECO:0000313" key="3">
    <source>
        <dbReference type="Proteomes" id="UP000253303"/>
    </source>
</evidence>
<feature type="region of interest" description="Disordered" evidence="1">
    <location>
        <begin position="1"/>
        <end position="91"/>
    </location>
</feature>
<evidence type="ECO:0000256" key="1">
    <source>
        <dbReference type="SAM" id="MobiDB-lite"/>
    </source>
</evidence>
<dbReference type="AlphaFoldDB" id="A0A366LTL7"/>
<proteinExistence type="predicted"/>
<keyword evidence="3" id="KW-1185">Reference proteome</keyword>
<accession>A0A366LTL7</accession>
<feature type="compositionally biased region" description="Low complexity" evidence="1">
    <location>
        <begin position="68"/>
        <end position="91"/>
    </location>
</feature>
<protein>
    <submittedName>
        <fullName evidence="2">Uncharacterized protein</fullName>
    </submittedName>
</protein>
<feature type="compositionally biased region" description="Polar residues" evidence="1">
    <location>
        <begin position="54"/>
        <end position="67"/>
    </location>
</feature>
<comment type="caution">
    <text evidence="2">The sequence shown here is derived from an EMBL/GenBank/DDBJ whole genome shotgun (WGS) entry which is preliminary data.</text>
</comment>
<organism evidence="2 3">
    <name type="scientific">Spongiactinospora rosea</name>
    <dbReference type="NCBI Taxonomy" id="2248750"/>
    <lineage>
        <taxon>Bacteria</taxon>
        <taxon>Bacillati</taxon>
        <taxon>Actinomycetota</taxon>
        <taxon>Actinomycetes</taxon>
        <taxon>Streptosporangiales</taxon>
        <taxon>Streptosporangiaceae</taxon>
        <taxon>Spongiactinospora</taxon>
    </lineage>
</organism>
<name>A0A366LTL7_9ACTN</name>
<reference evidence="2 3" key="1">
    <citation type="submission" date="2018-06" db="EMBL/GenBank/DDBJ databases">
        <title>Sphaerisporangium craniellae sp. nov., isolated from a marine sponge in the South China Sea.</title>
        <authorList>
            <person name="Li L."/>
        </authorList>
    </citation>
    <scope>NUCLEOTIDE SEQUENCE [LARGE SCALE GENOMIC DNA]</scope>
    <source>
        <strain evidence="2 3">LHW63015</strain>
    </source>
</reference>
<feature type="compositionally biased region" description="Basic and acidic residues" evidence="1">
    <location>
        <begin position="1"/>
        <end position="16"/>
    </location>
</feature>
<dbReference type="Proteomes" id="UP000253303">
    <property type="component" value="Unassembled WGS sequence"/>
</dbReference>
<sequence>MTRSARAEERRPDRRAAARRSPNNRRRTSTEPCVIYQGSKASPSRTGPPLTPKSARTTRNPMTWTFFRNSRWRTWPSRSPSSWSPAQPRPM</sequence>
<evidence type="ECO:0000313" key="2">
    <source>
        <dbReference type="EMBL" id="RBQ16883.1"/>
    </source>
</evidence>
<dbReference type="EMBL" id="QMEY01000014">
    <property type="protein sequence ID" value="RBQ16883.1"/>
    <property type="molecule type" value="Genomic_DNA"/>
</dbReference>